<dbReference type="InterPro" id="IPR001810">
    <property type="entry name" value="F-box_dom"/>
</dbReference>
<comment type="caution">
    <text evidence="2">The sequence shown here is derived from an EMBL/GenBank/DDBJ whole genome shotgun (WGS) entry which is preliminary data.</text>
</comment>
<proteinExistence type="predicted"/>
<feature type="domain" description="F-box" evidence="1">
    <location>
        <begin position="1"/>
        <end position="45"/>
    </location>
</feature>
<dbReference type="Pfam" id="PF12937">
    <property type="entry name" value="F-box-like"/>
    <property type="match status" value="1"/>
</dbReference>
<dbReference type="EMBL" id="MCGT01000011">
    <property type="protein sequence ID" value="ORX55736.1"/>
    <property type="molecule type" value="Genomic_DNA"/>
</dbReference>
<dbReference type="Gene3D" id="1.20.1280.50">
    <property type="match status" value="1"/>
</dbReference>
<dbReference type="OrthoDB" id="2253871at2759"/>
<dbReference type="Proteomes" id="UP000242146">
    <property type="component" value="Unassembled WGS sequence"/>
</dbReference>
<dbReference type="AlphaFoldDB" id="A0A1X2GKF5"/>
<dbReference type="SUPFAM" id="SSF81383">
    <property type="entry name" value="F-box domain"/>
    <property type="match status" value="1"/>
</dbReference>
<protein>
    <recommendedName>
        <fullName evidence="1">F-box domain-containing protein</fullName>
    </recommendedName>
</protein>
<evidence type="ECO:0000313" key="3">
    <source>
        <dbReference type="Proteomes" id="UP000242146"/>
    </source>
</evidence>
<evidence type="ECO:0000313" key="2">
    <source>
        <dbReference type="EMBL" id="ORX55736.1"/>
    </source>
</evidence>
<sequence>MHINDFPSEILLHVLRFVPQQSLTNSAKVCSVWRTCVRSVLFQHVALFSFDQLTLFIKGLTLDLHLGHSVRSLTIHCPVNGCFIDKWAELPLLCPRVQNVAVVSLPNHIRGYHRDDENSRVCHKLAQAWATCNQHDHFFAGDTAATAQGLVQPARHVSYHGSHHDSPFQIQHVLQRWPANATSSFLSLPQSLDLRNVTLQLEQVSLILRHMARLEKLTLANVHLQHSPMTSQPMQTNVATFRFQGSIDSHDPTALFHCLRHLFPKLKLLDLNLEPAPHCIQLAVAMVLAAWR</sequence>
<reference evidence="2 3" key="1">
    <citation type="submission" date="2016-07" db="EMBL/GenBank/DDBJ databases">
        <title>Pervasive Adenine N6-methylation of Active Genes in Fungi.</title>
        <authorList>
            <consortium name="DOE Joint Genome Institute"/>
            <person name="Mondo S.J."/>
            <person name="Dannebaum R.O."/>
            <person name="Kuo R.C."/>
            <person name="Labutti K."/>
            <person name="Haridas S."/>
            <person name="Kuo A."/>
            <person name="Salamov A."/>
            <person name="Ahrendt S.R."/>
            <person name="Lipzen A."/>
            <person name="Sullivan W."/>
            <person name="Andreopoulos W.B."/>
            <person name="Clum A."/>
            <person name="Lindquist E."/>
            <person name="Daum C."/>
            <person name="Ramamoorthy G.K."/>
            <person name="Gryganskyi A."/>
            <person name="Culley D."/>
            <person name="Magnuson J.K."/>
            <person name="James T.Y."/>
            <person name="O'Malley M.A."/>
            <person name="Stajich J.E."/>
            <person name="Spatafora J.W."/>
            <person name="Visel A."/>
            <person name="Grigoriev I.V."/>
        </authorList>
    </citation>
    <scope>NUCLEOTIDE SEQUENCE [LARGE SCALE GENOMIC DNA]</scope>
    <source>
        <strain evidence="2 3">NRRL 3301</strain>
    </source>
</reference>
<dbReference type="InterPro" id="IPR036047">
    <property type="entry name" value="F-box-like_dom_sf"/>
</dbReference>
<evidence type="ECO:0000259" key="1">
    <source>
        <dbReference type="PROSITE" id="PS50181"/>
    </source>
</evidence>
<organism evidence="2 3">
    <name type="scientific">Hesseltinella vesiculosa</name>
    <dbReference type="NCBI Taxonomy" id="101127"/>
    <lineage>
        <taxon>Eukaryota</taxon>
        <taxon>Fungi</taxon>
        <taxon>Fungi incertae sedis</taxon>
        <taxon>Mucoromycota</taxon>
        <taxon>Mucoromycotina</taxon>
        <taxon>Mucoromycetes</taxon>
        <taxon>Mucorales</taxon>
        <taxon>Cunninghamellaceae</taxon>
        <taxon>Hesseltinella</taxon>
    </lineage>
</organism>
<dbReference type="SMART" id="SM00256">
    <property type="entry name" value="FBOX"/>
    <property type="match status" value="1"/>
</dbReference>
<keyword evidence="3" id="KW-1185">Reference proteome</keyword>
<gene>
    <name evidence="2" type="ORF">DM01DRAFT_329586</name>
</gene>
<accession>A0A1X2GKF5</accession>
<name>A0A1X2GKF5_9FUNG</name>
<dbReference type="PROSITE" id="PS50181">
    <property type="entry name" value="FBOX"/>
    <property type="match status" value="1"/>
</dbReference>